<dbReference type="EMBL" id="JBHLVF010000033">
    <property type="protein sequence ID" value="MFC0393416.1"/>
    <property type="molecule type" value="Genomic_DNA"/>
</dbReference>
<evidence type="ECO:0000256" key="7">
    <source>
        <dbReference type="SAM" id="SignalP"/>
    </source>
</evidence>
<evidence type="ECO:0000256" key="3">
    <source>
        <dbReference type="ARBA" id="ARBA00023136"/>
    </source>
</evidence>
<evidence type="ECO:0000256" key="1">
    <source>
        <dbReference type="ARBA" id="ARBA00022475"/>
    </source>
</evidence>
<name>A0ABV6JCA4_9BACL</name>
<dbReference type="Pfam" id="PF01547">
    <property type="entry name" value="SBP_bac_1"/>
    <property type="match status" value="1"/>
</dbReference>
<dbReference type="RefSeq" id="WP_204821522.1">
    <property type="nucleotide sequence ID" value="NZ_JANHOF010000014.1"/>
</dbReference>
<dbReference type="SUPFAM" id="SSF53850">
    <property type="entry name" value="Periplasmic binding protein-like II"/>
    <property type="match status" value="1"/>
</dbReference>
<dbReference type="Proteomes" id="UP001589818">
    <property type="component" value="Unassembled WGS sequence"/>
</dbReference>
<feature type="signal peptide" evidence="7">
    <location>
        <begin position="1"/>
        <end position="25"/>
    </location>
</feature>
<feature type="region of interest" description="Disordered" evidence="6">
    <location>
        <begin position="21"/>
        <end position="49"/>
    </location>
</feature>
<keyword evidence="5" id="KW-0449">Lipoprotein</keyword>
<dbReference type="InterPro" id="IPR006059">
    <property type="entry name" value="SBP"/>
</dbReference>
<evidence type="ECO:0000256" key="4">
    <source>
        <dbReference type="ARBA" id="ARBA00023139"/>
    </source>
</evidence>
<sequence length="533" mass="59751">MKRFLVLFVAIIMLFVSGCSSKSNNAEPSGNSSASTNEQASDPNASGAEKISAKPIEVTWFTTANTAYTGDEEIFKTIQKYTNIKIKPITVARADYTEKLNTMIASGELPDLITLYDGQKYGDLYGPQGAFVDLTPYMEAGKLDSYKAMLEKYPPAMDLTRSPNGKYYGAPRIYDVPYRVDEGFLARSDIFAKHNLSMKPETFDDLYTTLVELKKLYPDSYPYFVRWGTSHLVGNQAYFRGTSNSFFIDPAEQKYTYGPESQAYKDTLVYLNKLYSEGLLNPNFATITDAEWNELLATNKGFVTVDYPQAGDEIIQQMGSKIQQGFEFTSMLQPAYNNNRVGTVVLSGYYQSYRVISNQSKYKDELVNFLNWTYSPEGIDAMQFGIEGESYEKSSDGVVKFLKNFQTAATPNGTIKNSGLNDQGLFSVVHQDAINNYELTGAAMKKSVAFMEENQAFGKATFNAKFSDTNEKKEYTDLKTAIDTYVEEASVNVIIGKQSIDTWDSKVIPQVKKLGSDRALELINKAYDETFKK</sequence>
<evidence type="ECO:0000313" key="8">
    <source>
        <dbReference type="EMBL" id="MFC0393416.1"/>
    </source>
</evidence>
<proteinExistence type="predicted"/>
<comment type="caution">
    <text evidence="8">The sequence shown here is derived from an EMBL/GenBank/DDBJ whole genome shotgun (WGS) entry which is preliminary data.</text>
</comment>
<keyword evidence="4" id="KW-0564">Palmitate</keyword>
<evidence type="ECO:0000256" key="2">
    <source>
        <dbReference type="ARBA" id="ARBA00022729"/>
    </source>
</evidence>
<gene>
    <name evidence="8" type="ORF">ACFFJ8_18810</name>
</gene>
<evidence type="ECO:0000256" key="5">
    <source>
        <dbReference type="ARBA" id="ARBA00023288"/>
    </source>
</evidence>
<protein>
    <submittedName>
        <fullName evidence="8">Extracellular solute-binding protein</fullName>
    </submittedName>
</protein>
<reference evidence="8 9" key="1">
    <citation type="submission" date="2024-09" db="EMBL/GenBank/DDBJ databases">
        <authorList>
            <person name="Sun Q."/>
            <person name="Mori K."/>
        </authorList>
    </citation>
    <scope>NUCLEOTIDE SEQUENCE [LARGE SCALE GENOMIC DNA]</scope>
    <source>
        <strain evidence="8 9">CCM 4839</strain>
    </source>
</reference>
<keyword evidence="3" id="KW-0472">Membrane</keyword>
<keyword evidence="1" id="KW-1003">Cell membrane</keyword>
<feature type="compositionally biased region" description="Polar residues" evidence="6">
    <location>
        <begin position="21"/>
        <end position="44"/>
    </location>
</feature>
<dbReference type="PANTHER" id="PTHR43649:SF33">
    <property type="entry name" value="POLYGALACTURONAN_RHAMNOGALACTURONAN-BINDING PROTEIN YTCQ"/>
    <property type="match status" value="1"/>
</dbReference>
<accession>A0ABV6JCA4</accession>
<keyword evidence="2 7" id="KW-0732">Signal</keyword>
<organism evidence="8 9">
    <name type="scientific">Paenibacillus mendelii</name>
    <dbReference type="NCBI Taxonomy" id="206163"/>
    <lineage>
        <taxon>Bacteria</taxon>
        <taxon>Bacillati</taxon>
        <taxon>Bacillota</taxon>
        <taxon>Bacilli</taxon>
        <taxon>Bacillales</taxon>
        <taxon>Paenibacillaceae</taxon>
        <taxon>Paenibacillus</taxon>
    </lineage>
</organism>
<dbReference type="Gene3D" id="3.40.190.10">
    <property type="entry name" value="Periplasmic binding protein-like II"/>
    <property type="match status" value="2"/>
</dbReference>
<dbReference type="InterPro" id="IPR050490">
    <property type="entry name" value="Bact_solute-bd_prot1"/>
</dbReference>
<evidence type="ECO:0000256" key="6">
    <source>
        <dbReference type="SAM" id="MobiDB-lite"/>
    </source>
</evidence>
<feature type="chain" id="PRO_5047066535" evidence="7">
    <location>
        <begin position="26"/>
        <end position="533"/>
    </location>
</feature>
<dbReference type="PROSITE" id="PS51257">
    <property type="entry name" value="PROKAR_LIPOPROTEIN"/>
    <property type="match status" value="1"/>
</dbReference>
<evidence type="ECO:0000313" key="9">
    <source>
        <dbReference type="Proteomes" id="UP001589818"/>
    </source>
</evidence>
<keyword evidence="9" id="KW-1185">Reference proteome</keyword>
<dbReference type="PANTHER" id="PTHR43649">
    <property type="entry name" value="ARABINOSE-BINDING PROTEIN-RELATED"/>
    <property type="match status" value="1"/>
</dbReference>